<evidence type="ECO:0000256" key="2">
    <source>
        <dbReference type="ARBA" id="ARBA00022630"/>
    </source>
</evidence>
<evidence type="ECO:0000256" key="3">
    <source>
        <dbReference type="ARBA" id="ARBA00022827"/>
    </source>
</evidence>
<evidence type="ECO:0000259" key="6">
    <source>
        <dbReference type="Pfam" id="PF01266"/>
    </source>
</evidence>
<dbReference type="PANTHER" id="PTHR43104:SF2">
    <property type="entry name" value="L-2-HYDROXYGLUTARATE DEHYDROGENASE, MITOCHONDRIAL"/>
    <property type="match status" value="1"/>
</dbReference>
<evidence type="ECO:0000256" key="4">
    <source>
        <dbReference type="ARBA" id="ARBA00023002"/>
    </source>
</evidence>
<dbReference type="RefSeq" id="WP_221206239.1">
    <property type="nucleotide sequence ID" value="NZ_BAABKR010000011.1"/>
</dbReference>
<dbReference type="SUPFAM" id="SSF51905">
    <property type="entry name" value="FAD/NAD(P)-binding domain"/>
    <property type="match status" value="1"/>
</dbReference>
<evidence type="ECO:0000256" key="5">
    <source>
        <dbReference type="ARBA" id="ARBA00037941"/>
    </source>
</evidence>
<keyword evidence="4" id="KW-0560">Oxidoreductase</keyword>
<protein>
    <submittedName>
        <fullName evidence="7">L-2-hydroxyglutarate oxidase LhgO</fullName>
    </submittedName>
</protein>
<dbReference type="Proteomes" id="UP000547528">
    <property type="component" value="Unassembled WGS sequence"/>
</dbReference>
<keyword evidence="3" id="KW-0274">FAD</keyword>
<accession>A0A7W5TUE2</accession>
<dbReference type="NCBIfam" id="NF008726">
    <property type="entry name" value="PRK11728.1"/>
    <property type="match status" value="1"/>
</dbReference>
<organism evidence="7 8">
    <name type="scientific">Garicola koreensis</name>
    <dbReference type="NCBI Taxonomy" id="1262554"/>
    <lineage>
        <taxon>Bacteria</taxon>
        <taxon>Bacillati</taxon>
        <taxon>Actinomycetota</taxon>
        <taxon>Actinomycetes</taxon>
        <taxon>Micrococcales</taxon>
        <taxon>Micrococcaceae</taxon>
        <taxon>Garicola</taxon>
    </lineage>
</organism>
<dbReference type="EMBL" id="JACIBT010000005">
    <property type="protein sequence ID" value="MBB3667953.1"/>
    <property type="molecule type" value="Genomic_DNA"/>
</dbReference>
<feature type="domain" description="FAD dependent oxidoreductase" evidence="6">
    <location>
        <begin position="5"/>
        <end position="405"/>
    </location>
</feature>
<proteinExistence type="inferred from homology"/>
<dbReference type="InterPro" id="IPR036188">
    <property type="entry name" value="FAD/NAD-bd_sf"/>
</dbReference>
<dbReference type="AlphaFoldDB" id="A0A7W5TUE2"/>
<evidence type="ECO:0000313" key="7">
    <source>
        <dbReference type="EMBL" id="MBB3667953.1"/>
    </source>
</evidence>
<comment type="cofactor">
    <cofactor evidence="1">
        <name>FAD</name>
        <dbReference type="ChEBI" id="CHEBI:57692"/>
    </cofactor>
</comment>
<dbReference type="Pfam" id="PF01266">
    <property type="entry name" value="DAO"/>
    <property type="match status" value="1"/>
</dbReference>
<keyword evidence="8" id="KW-1185">Reference proteome</keyword>
<comment type="similarity">
    <text evidence="5">Belongs to the L2HGDH family.</text>
</comment>
<keyword evidence="2" id="KW-0285">Flavoprotein</keyword>
<dbReference type="GO" id="GO:0047545">
    <property type="term" value="F:(S)-2-hydroxyglutarate dehydrogenase activity"/>
    <property type="evidence" value="ECO:0007669"/>
    <property type="project" value="TreeGrafter"/>
</dbReference>
<evidence type="ECO:0000256" key="1">
    <source>
        <dbReference type="ARBA" id="ARBA00001974"/>
    </source>
</evidence>
<dbReference type="InterPro" id="IPR006076">
    <property type="entry name" value="FAD-dep_OxRdtase"/>
</dbReference>
<dbReference type="Gene3D" id="3.50.50.60">
    <property type="entry name" value="FAD/NAD(P)-binding domain"/>
    <property type="match status" value="1"/>
</dbReference>
<sequence length="415" mass="44318">MGLRIGVVGGGIIGLAVARELMQRRTGAEVVLFEKEARVAAHQTGRNSGVVHAGLYYEPGGLKAKLCRRGVGLLRDFAQEKHVTYQECGKIVVAKDERERQRLHGIYDKATANGVPGVQLIGRAEIEEIEPHAQGVAALHSPQTAIVDFRGIAEALMEDLVSAGAEVRLSTEVTAVGEDAPGGTGGRVAHVSSKTRAGSSQAQQVEAFDLVVVCAGLQSDRLARASGQSRFPKVVPFYGDYLLLSPEKAALVNGLIYPVPDPRYPFLGVHITPRWDGEVMLGPNAFLSLGREIYRRRRLNPRDLADVATIPGFWKFAAKNVPAMARETRTALSRGAFVEEAKQYLPGIEVQDVTPGPRGVRAQAMHADGILADDFVISGGSKVVHVRNAPSPGATSALAIAEHIAGEALSRHSGT</sequence>
<dbReference type="PANTHER" id="PTHR43104">
    <property type="entry name" value="L-2-HYDROXYGLUTARATE DEHYDROGENASE, MITOCHONDRIAL"/>
    <property type="match status" value="1"/>
</dbReference>
<dbReference type="Gene3D" id="3.30.9.10">
    <property type="entry name" value="D-Amino Acid Oxidase, subunit A, domain 2"/>
    <property type="match status" value="1"/>
</dbReference>
<comment type="caution">
    <text evidence="7">The sequence shown here is derived from an EMBL/GenBank/DDBJ whole genome shotgun (WGS) entry which is preliminary data.</text>
</comment>
<evidence type="ECO:0000313" key="8">
    <source>
        <dbReference type="Proteomes" id="UP000547528"/>
    </source>
</evidence>
<gene>
    <name evidence="7" type="ORF">FHX47_001576</name>
</gene>
<name>A0A7W5TUE2_9MICC</name>
<reference evidence="7 8" key="1">
    <citation type="submission" date="2020-08" db="EMBL/GenBank/DDBJ databases">
        <title>Sequencing the genomes of 1000 actinobacteria strains.</title>
        <authorList>
            <person name="Klenk H.-P."/>
        </authorList>
    </citation>
    <scope>NUCLEOTIDE SEQUENCE [LARGE SCALE GENOMIC DNA]</scope>
    <source>
        <strain evidence="7 8">DSM 28238</strain>
    </source>
</reference>